<name>N6TK14_DENPD</name>
<evidence type="ECO:0000256" key="1">
    <source>
        <dbReference type="ARBA" id="ARBA00004498"/>
    </source>
</evidence>
<gene>
    <name evidence="11" type="ORF">YQE_05394</name>
</gene>
<dbReference type="InterPro" id="IPR005817">
    <property type="entry name" value="Wnt"/>
</dbReference>
<evidence type="ECO:0000313" key="11">
    <source>
        <dbReference type="EMBL" id="ENN78243.1"/>
    </source>
</evidence>
<accession>N6TK14</accession>
<evidence type="ECO:0000256" key="3">
    <source>
        <dbReference type="ARBA" id="ARBA00022473"/>
    </source>
</evidence>
<evidence type="ECO:0000256" key="9">
    <source>
        <dbReference type="ARBA" id="ARBA00023288"/>
    </source>
</evidence>
<keyword evidence="6 10" id="KW-0879">Wnt signaling pathway</keyword>
<feature type="non-terminal residue" evidence="11">
    <location>
        <position position="1"/>
    </location>
</feature>
<dbReference type="HOGENOM" id="CLU_2186600_0_0_1"/>
<dbReference type="GO" id="GO:0005615">
    <property type="term" value="C:extracellular space"/>
    <property type="evidence" value="ECO:0007669"/>
    <property type="project" value="TreeGrafter"/>
</dbReference>
<evidence type="ECO:0000256" key="7">
    <source>
        <dbReference type="ARBA" id="ARBA00023157"/>
    </source>
</evidence>
<keyword evidence="8" id="KW-0325">Glycoprotein</keyword>
<comment type="function">
    <text evidence="10">Ligand for members of the frizzled family of seven transmembrane receptors.</text>
</comment>
<dbReference type="GO" id="GO:0005109">
    <property type="term" value="F:frizzled binding"/>
    <property type="evidence" value="ECO:0007669"/>
    <property type="project" value="TreeGrafter"/>
</dbReference>
<evidence type="ECO:0000256" key="8">
    <source>
        <dbReference type="ARBA" id="ARBA00023180"/>
    </source>
</evidence>
<dbReference type="PANTHER" id="PTHR12027">
    <property type="entry name" value="WNT RELATED"/>
    <property type="match status" value="1"/>
</dbReference>
<dbReference type="PANTHER" id="PTHR12027:SF77">
    <property type="entry name" value="PROTEIN WNT-5"/>
    <property type="match status" value="1"/>
</dbReference>
<keyword evidence="3 10" id="KW-0217">Developmental protein</keyword>
<evidence type="ECO:0000256" key="4">
    <source>
        <dbReference type="ARBA" id="ARBA00022525"/>
    </source>
</evidence>
<dbReference type="OrthoDB" id="5945655at2759"/>
<proteinExistence type="inferred from homology"/>
<evidence type="ECO:0000256" key="6">
    <source>
        <dbReference type="ARBA" id="ARBA00022687"/>
    </source>
</evidence>
<sequence length="109" mass="12349">MGMAMDEMMQNDQGLPSCKVLPGLSPGQSRLCQLYIDHMNAVALGAKQAINECKYQFQNRRWNCSILGDINVFGPVFTIGKRKPCILEKIQSFPVTNRVLERTESIFMH</sequence>
<reference evidence="11" key="1">
    <citation type="journal article" date="2013" name="Genome Biol.">
        <title>Draft genome of the mountain pine beetle, Dendroctonus ponderosae Hopkins, a major forest pest.</title>
        <authorList>
            <person name="Keeling C.I."/>
            <person name="Yuen M.M."/>
            <person name="Liao N.Y."/>
            <person name="Docking T.R."/>
            <person name="Chan S.K."/>
            <person name="Taylor G.A."/>
            <person name="Palmquist D.L."/>
            <person name="Jackman S.D."/>
            <person name="Nguyen A."/>
            <person name="Li M."/>
            <person name="Henderson H."/>
            <person name="Janes J.K."/>
            <person name="Zhao Y."/>
            <person name="Pandoh P."/>
            <person name="Moore R."/>
            <person name="Sperling F.A."/>
            <person name="Huber D.P."/>
            <person name="Birol I."/>
            <person name="Jones S.J."/>
            <person name="Bohlmann J."/>
        </authorList>
    </citation>
    <scope>NUCLEOTIDE SEQUENCE</scope>
</reference>
<dbReference type="Pfam" id="PF00110">
    <property type="entry name" value="wnt"/>
    <property type="match status" value="1"/>
</dbReference>
<protein>
    <recommendedName>
        <fullName evidence="10">Protein Wnt</fullName>
    </recommendedName>
</protein>
<keyword evidence="9" id="KW-0449">Lipoprotein</keyword>
<dbReference type="GO" id="GO:0045165">
    <property type="term" value="P:cell fate commitment"/>
    <property type="evidence" value="ECO:0007669"/>
    <property type="project" value="TreeGrafter"/>
</dbReference>
<dbReference type="GO" id="GO:0060070">
    <property type="term" value="P:canonical Wnt signaling pathway"/>
    <property type="evidence" value="ECO:0007669"/>
    <property type="project" value="TreeGrafter"/>
</dbReference>
<dbReference type="EMBL" id="KB740923">
    <property type="protein sequence ID" value="ENN78243.1"/>
    <property type="molecule type" value="Genomic_DNA"/>
</dbReference>
<dbReference type="AlphaFoldDB" id="N6TK14"/>
<comment type="subcellular location">
    <subcellularLocation>
        <location evidence="1 10">Secreted</location>
        <location evidence="1 10">Extracellular space</location>
        <location evidence="1 10">Extracellular matrix</location>
    </subcellularLocation>
</comment>
<evidence type="ECO:0000256" key="10">
    <source>
        <dbReference type="RuleBase" id="RU003500"/>
    </source>
</evidence>
<comment type="similarity">
    <text evidence="2 10">Belongs to the Wnt family.</text>
</comment>
<keyword evidence="4" id="KW-0964">Secreted</keyword>
<evidence type="ECO:0000256" key="2">
    <source>
        <dbReference type="ARBA" id="ARBA00005683"/>
    </source>
</evidence>
<keyword evidence="5" id="KW-0272">Extracellular matrix</keyword>
<evidence type="ECO:0000256" key="5">
    <source>
        <dbReference type="ARBA" id="ARBA00022530"/>
    </source>
</evidence>
<organism evidence="11">
    <name type="scientific">Dendroctonus ponderosae</name>
    <name type="common">Mountain pine beetle</name>
    <dbReference type="NCBI Taxonomy" id="77166"/>
    <lineage>
        <taxon>Eukaryota</taxon>
        <taxon>Metazoa</taxon>
        <taxon>Ecdysozoa</taxon>
        <taxon>Arthropoda</taxon>
        <taxon>Hexapoda</taxon>
        <taxon>Insecta</taxon>
        <taxon>Pterygota</taxon>
        <taxon>Neoptera</taxon>
        <taxon>Endopterygota</taxon>
        <taxon>Coleoptera</taxon>
        <taxon>Polyphaga</taxon>
        <taxon>Cucujiformia</taxon>
        <taxon>Curculionidae</taxon>
        <taxon>Scolytinae</taxon>
        <taxon>Dendroctonus</taxon>
    </lineage>
</organism>
<dbReference type="GO" id="GO:0005125">
    <property type="term" value="F:cytokine activity"/>
    <property type="evidence" value="ECO:0007669"/>
    <property type="project" value="TreeGrafter"/>
</dbReference>
<dbReference type="GO" id="GO:0030182">
    <property type="term" value="P:neuron differentiation"/>
    <property type="evidence" value="ECO:0007669"/>
    <property type="project" value="TreeGrafter"/>
</dbReference>
<keyword evidence="7" id="KW-1015">Disulfide bond</keyword>